<comment type="similarity">
    <text evidence="2">Belongs to the beta-class carbonic anhydrase family.</text>
</comment>
<comment type="cofactor">
    <cofactor evidence="1">
        <name>Zn(2+)</name>
        <dbReference type="ChEBI" id="CHEBI:29105"/>
    </cofactor>
</comment>
<dbReference type="Proteomes" id="UP001148125">
    <property type="component" value="Unassembled WGS sequence"/>
</dbReference>
<keyword evidence="5" id="KW-0862">Zinc</keyword>
<sequence>MNDILKQNRRFVQEMKQRNKDYFLNLSKGQSPEIFLISCTDSRVSPSVILQMPLGKLFVHRNVANQVNENDDSFNASLYYALKHLKVKKIVILGHTGCGGIQAAQHCNSTDSFEVNSFGNWITHIQQSIKGHKNDSELLEKENVIQQMKKLKAHSIYEEYGNSVEIEGYLLHLETGELELL</sequence>
<accession>A0ABT5VDS4</accession>
<evidence type="ECO:0000313" key="8">
    <source>
        <dbReference type="EMBL" id="MDE5413415.1"/>
    </source>
</evidence>
<evidence type="ECO:0000313" key="9">
    <source>
        <dbReference type="Proteomes" id="UP001148125"/>
    </source>
</evidence>
<dbReference type="SUPFAM" id="SSF53056">
    <property type="entry name" value="beta-carbonic anhydrase, cab"/>
    <property type="match status" value="1"/>
</dbReference>
<evidence type="ECO:0000256" key="4">
    <source>
        <dbReference type="ARBA" id="ARBA00022723"/>
    </source>
</evidence>
<evidence type="ECO:0000256" key="7">
    <source>
        <dbReference type="ARBA" id="ARBA00048348"/>
    </source>
</evidence>
<dbReference type="EC" id="4.2.1.1" evidence="3"/>
<evidence type="ECO:0000256" key="6">
    <source>
        <dbReference type="ARBA" id="ARBA00023239"/>
    </source>
</evidence>
<dbReference type="InterPro" id="IPR001765">
    <property type="entry name" value="Carbonic_anhydrase"/>
</dbReference>
<organism evidence="8 9">
    <name type="scientific">Alkalihalobacterium chitinilyticum</name>
    <dbReference type="NCBI Taxonomy" id="2980103"/>
    <lineage>
        <taxon>Bacteria</taxon>
        <taxon>Bacillati</taxon>
        <taxon>Bacillota</taxon>
        <taxon>Bacilli</taxon>
        <taxon>Bacillales</taxon>
        <taxon>Bacillaceae</taxon>
        <taxon>Alkalihalobacterium</taxon>
    </lineage>
</organism>
<dbReference type="InterPro" id="IPR036874">
    <property type="entry name" value="Carbonic_anhydrase_sf"/>
</dbReference>
<dbReference type="EMBL" id="JAOTPO010000004">
    <property type="protein sequence ID" value="MDE5413415.1"/>
    <property type="molecule type" value="Genomic_DNA"/>
</dbReference>
<dbReference type="PANTHER" id="PTHR11002">
    <property type="entry name" value="CARBONIC ANHYDRASE"/>
    <property type="match status" value="1"/>
</dbReference>
<comment type="caution">
    <text evidence="8">The sequence shown here is derived from an EMBL/GenBank/DDBJ whole genome shotgun (WGS) entry which is preliminary data.</text>
</comment>
<keyword evidence="6" id="KW-0456">Lyase</keyword>
<evidence type="ECO:0000256" key="1">
    <source>
        <dbReference type="ARBA" id="ARBA00001947"/>
    </source>
</evidence>
<evidence type="ECO:0000256" key="5">
    <source>
        <dbReference type="ARBA" id="ARBA00022833"/>
    </source>
</evidence>
<dbReference type="SMART" id="SM00947">
    <property type="entry name" value="Pro_CA"/>
    <property type="match status" value="1"/>
</dbReference>
<reference evidence="8" key="1">
    <citation type="submission" date="2024-05" db="EMBL/GenBank/DDBJ databases">
        <title>Alkalihalobacillus sp. strain MEB203 novel alkaliphilic bacterium from Lonar Lake, India.</title>
        <authorList>
            <person name="Joshi A."/>
            <person name="Thite S."/>
            <person name="Mengade P."/>
        </authorList>
    </citation>
    <scope>NUCLEOTIDE SEQUENCE</scope>
    <source>
        <strain evidence="8">MEB 203</strain>
    </source>
</reference>
<proteinExistence type="inferred from homology"/>
<dbReference type="RefSeq" id="WP_275118032.1">
    <property type="nucleotide sequence ID" value="NZ_JAOTPO010000004.1"/>
</dbReference>
<dbReference type="Pfam" id="PF00484">
    <property type="entry name" value="Pro_CA"/>
    <property type="match status" value="1"/>
</dbReference>
<protein>
    <recommendedName>
        <fullName evidence="3">carbonic anhydrase</fullName>
        <ecNumber evidence="3">4.2.1.1</ecNumber>
    </recommendedName>
</protein>
<name>A0ABT5VDS4_9BACI</name>
<gene>
    <name evidence="8" type="ORF">N7Z68_08450</name>
</gene>
<evidence type="ECO:0000256" key="3">
    <source>
        <dbReference type="ARBA" id="ARBA00012925"/>
    </source>
</evidence>
<dbReference type="Gene3D" id="3.40.1050.10">
    <property type="entry name" value="Carbonic anhydrase"/>
    <property type="match status" value="1"/>
</dbReference>
<keyword evidence="4" id="KW-0479">Metal-binding</keyword>
<dbReference type="PANTHER" id="PTHR11002:SF76">
    <property type="entry name" value="CARBONIC ANHYDRASE"/>
    <property type="match status" value="1"/>
</dbReference>
<keyword evidence="9" id="KW-1185">Reference proteome</keyword>
<evidence type="ECO:0000256" key="2">
    <source>
        <dbReference type="ARBA" id="ARBA00006217"/>
    </source>
</evidence>
<comment type="catalytic activity">
    <reaction evidence="7">
        <text>hydrogencarbonate + H(+) = CO2 + H2O</text>
        <dbReference type="Rhea" id="RHEA:10748"/>
        <dbReference type="ChEBI" id="CHEBI:15377"/>
        <dbReference type="ChEBI" id="CHEBI:15378"/>
        <dbReference type="ChEBI" id="CHEBI:16526"/>
        <dbReference type="ChEBI" id="CHEBI:17544"/>
        <dbReference type="EC" id="4.2.1.1"/>
    </reaction>
</comment>